<organism evidence="2 3">
    <name type="scientific">Pseudovirgaria hyperparasitica</name>
    <dbReference type="NCBI Taxonomy" id="470096"/>
    <lineage>
        <taxon>Eukaryota</taxon>
        <taxon>Fungi</taxon>
        <taxon>Dikarya</taxon>
        <taxon>Ascomycota</taxon>
        <taxon>Pezizomycotina</taxon>
        <taxon>Dothideomycetes</taxon>
        <taxon>Dothideomycetes incertae sedis</taxon>
        <taxon>Acrospermales</taxon>
        <taxon>Acrospermaceae</taxon>
        <taxon>Pseudovirgaria</taxon>
    </lineage>
</organism>
<accession>A0A6A6WJ36</accession>
<name>A0A6A6WJ36_9PEZI</name>
<dbReference type="OrthoDB" id="8864979at2759"/>
<feature type="region of interest" description="Disordered" evidence="1">
    <location>
        <begin position="341"/>
        <end position="431"/>
    </location>
</feature>
<proteinExistence type="predicted"/>
<sequence length="431" mass="47469">MDAVPQYPLYGSTFNVYSISPLYHGRSQLLLDASLRSHARRLRNVLKGDTLRGVHIGVAATDNAIANLGPLESCTWDLIGDEASWEETHASDEHDEMSDDLAPGGKPISPEVTRGIHIQLQYLQTTHTGLLLRNPASKPPPNGFTSMPLLLLRMPQPVREVVLEYLTTTFDTRISPLKFRSEFLLSSLESLLAHITDHESPETIPDIVKPLQIQLAFPQFTQYVKHIDITIARDDLHEFVCRGQQLNAGSNAPLTTALELYLSSHLALDTKYIRSGISKAICGLFALSSEGKLKLFAPAPRSSDTSEDERDTLSPSASQLFMRDFYSRLVSEASTPLQLLSSTIPGAKAKEPSRPAPRRKREATTDVENGAKQRRPQARVQDDELADANDAHTVRSTNTPARLSVPVDPPPPYELHDPARSQRAGSQPGPA</sequence>
<reference evidence="2" key="1">
    <citation type="journal article" date="2020" name="Stud. Mycol.">
        <title>101 Dothideomycetes genomes: a test case for predicting lifestyles and emergence of pathogens.</title>
        <authorList>
            <person name="Haridas S."/>
            <person name="Albert R."/>
            <person name="Binder M."/>
            <person name="Bloem J."/>
            <person name="Labutti K."/>
            <person name="Salamov A."/>
            <person name="Andreopoulos B."/>
            <person name="Baker S."/>
            <person name="Barry K."/>
            <person name="Bills G."/>
            <person name="Bluhm B."/>
            <person name="Cannon C."/>
            <person name="Castanera R."/>
            <person name="Culley D."/>
            <person name="Daum C."/>
            <person name="Ezra D."/>
            <person name="Gonzalez J."/>
            <person name="Henrissat B."/>
            <person name="Kuo A."/>
            <person name="Liang C."/>
            <person name="Lipzen A."/>
            <person name="Lutzoni F."/>
            <person name="Magnuson J."/>
            <person name="Mondo S."/>
            <person name="Nolan M."/>
            <person name="Ohm R."/>
            <person name="Pangilinan J."/>
            <person name="Park H.-J."/>
            <person name="Ramirez L."/>
            <person name="Alfaro M."/>
            <person name="Sun H."/>
            <person name="Tritt A."/>
            <person name="Yoshinaga Y."/>
            <person name="Zwiers L.-H."/>
            <person name="Turgeon B."/>
            <person name="Goodwin S."/>
            <person name="Spatafora J."/>
            <person name="Crous P."/>
            <person name="Grigoriev I."/>
        </authorList>
    </citation>
    <scope>NUCLEOTIDE SEQUENCE</scope>
    <source>
        <strain evidence="2">CBS 121739</strain>
    </source>
</reference>
<dbReference type="InterPro" id="IPR025204">
    <property type="entry name" value="CENP-L"/>
</dbReference>
<dbReference type="EMBL" id="ML996566">
    <property type="protein sequence ID" value="KAF2762146.1"/>
    <property type="molecule type" value="Genomic_DNA"/>
</dbReference>
<dbReference type="RefSeq" id="XP_033604597.1">
    <property type="nucleotide sequence ID" value="XM_033749247.1"/>
</dbReference>
<dbReference type="Pfam" id="PF13092">
    <property type="entry name" value="CENP-L"/>
    <property type="match status" value="1"/>
</dbReference>
<dbReference type="Proteomes" id="UP000799437">
    <property type="component" value="Unassembled WGS sequence"/>
</dbReference>
<protein>
    <submittedName>
        <fullName evidence="2">Uncharacterized protein</fullName>
    </submittedName>
</protein>
<evidence type="ECO:0000256" key="1">
    <source>
        <dbReference type="SAM" id="MobiDB-lite"/>
    </source>
</evidence>
<evidence type="ECO:0000313" key="2">
    <source>
        <dbReference type="EMBL" id="KAF2762146.1"/>
    </source>
</evidence>
<dbReference type="GeneID" id="54490301"/>
<evidence type="ECO:0000313" key="3">
    <source>
        <dbReference type="Proteomes" id="UP000799437"/>
    </source>
</evidence>
<dbReference type="AlphaFoldDB" id="A0A6A6WJ36"/>
<keyword evidence="3" id="KW-1185">Reference proteome</keyword>
<gene>
    <name evidence="2" type="ORF">EJ05DRAFT_535412</name>
</gene>